<dbReference type="AlphaFoldDB" id="B7P1C6"/>
<sequence>QSDETHARKNENKIWQNYGPQSRPPPAHHGTDRLLVRIQQKSLYRRDDKRRALPPPEPRCVFPRST</sequence>
<evidence type="ECO:0000256" key="1">
    <source>
        <dbReference type="SAM" id="MobiDB-lite"/>
    </source>
</evidence>
<evidence type="ECO:0000313" key="2">
    <source>
        <dbReference type="EMBL" id="EEC00398.1"/>
    </source>
</evidence>
<dbReference type="HOGENOM" id="CLU_2838503_0_0_1"/>
<evidence type="ECO:0000313" key="4">
    <source>
        <dbReference type="Proteomes" id="UP000001555"/>
    </source>
</evidence>
<name>B7P1C6_IXOSC</name>
<gene>
    <name evidence="2" type="ORF">IscW_ISCW016142</name>
</gene>
<dbReference type="InParanoid" id="B7P1C6"/>
<keyword evidence="4" id="KW-1185">Reference proteome</keyword>
<accession>B7P1C6</accession>
<feature type="compositionally biased region" description="Basic and acidic residues" evidence="1">
    <location>
        <begin position="1"/>
        <end position="12"/>
    </location>
</feature>
<proteinExistence type="predicted"/>
<dbReference type="PaxDb" id="6945-B7P1C6"/>
<dbReference type="EMBL" id="DS616177">
    <property type="protein sequence ID" value="EEC00398.1"/>
    <property type="molecule type" value="Genomic_DNA"/>
</dbReference>
<feature type="non-terminal residue" evidence="2">
    <location>
        <position position="66"/>
    </location>
</feature>
<dbReference type="VEuPathDB" id="VectorBase:ISCI016142"/>
<dbReference type="EnsemblMetazoa" id="ISCW016142-RA">
    <property type="protein sequence ID" value="ISCW016142-PA"/>
    <property type="gene ID" value="ISCW016142"/>
</dbReference>
<feature type="region of interest" description="Disordered" evidence="1">
    <location>
        <begin position="1"/>
        <end position="66"/>
    </location>
</feature>
<reference evidence="3" key="2">
    <citation type="submission" date="2020-05" db="UniProtKB">
        <authorList>
            <consortium name="EnsemblMetazoa"/>
        </authorList>
    </citation>
    <scope>IDENTIFICATION</scope>
    <source>
        <strain evidence="3">wikel</strain>
    </source>
</reference>
<dbReference type="VEuPathDB" id="VectorBase:ISCW016142"/>
<organism>
    <name type="scientific">Ixodes scapularis</name>
    <name type="common">Black-legged tick</name>
    <name type="synonym">Deer tick</name>
    <dbReference type="NCBI Taxonomy" id="6945"/>
    <lineage>
        <taxon>Eukaryota</taxon>
        <taxon>Metazoa</taxon>
        <taxon>Ecdysozoa</taxon>
        <taxon>Arthropoda</taxon>
        <taxon>Chelicerata</taxon>
        <taxon>Arachnida</taxon>
        <taxon>Acari</taxon>
        <taxon>Parasitiformes</taxon>
        <taxon>Ixodida</taxon>
        <taxon>Ixodoidea</taxon>
        <taxon>Ixodidae</taxon>
        <taxon>Ixodinae</taxon>
        <taxon>Ixodes</taxon>
    </lineage>
</organism>
<reference evidence="2 4" key="1">
    <citation type="submission" date="2008-03" db="EMBL/GenBank/DDBJ databases">
        <title>Annotation of Ixodes scapularis.</title>
        <authorList>
            <consortium name="Ixodes scapularis Genome Project Consortium"/>
            <person name="Caler E."/>
            <person name="Hannick L.I."/>
            <person name="Bidwell S."/>
            <person name="Joardar V."/>
            <person name="Thiagarajan M."/>
            <person name="Amedeo P."/>
            <person name="Galinsky K.J."/>
            <person name="Schobel S."/>
            <person name="Inman J."/>
            <person name="Hostetler J."/>
            <person name="Miller J."/>
            <person name="Hammond M."/>
            <person name="Megy K."/>
            <person name="Lawson D."/>
            <person name="Kodira C."/>
            <person name="Sutton G."/>
            <person name="Meyer J."/>
            <person name="Hill C.A."/>
            <person name="Birren B."/>
            <person name="Nene V."/>
            <person name="Collins F."/>
            <person name="Alarcon-Chaidez F."/>
            <person name="Wikel S."/>
            <person name="Strausberg R."/>
        </authorList>
    </citation>
    <scope>NUCLEOTIDE SEQUENCE [LARGE SCALE GENOMIC DNA]</scope>
    <source>
        <strain evidence="4">Wikel</strain>
        <strain evidence="2">Wikel colony</strain>
    </source>
</reference>
<evidence type="ECO:0000313" key="3">
    <source>
        <dbReference type="EnsemblMetazoa" id="ISCW016142-PA"/>
    </source>
</evidence>
<dbReference type="Proteomes" id="UP000001555">
    <property type="component" value="Unassembled WGS sequence"/>
</dbReference>
<protein>
    <submittedName>
        <fullName evidence="2 3">Uncharacterized protein</fullName>
    </submittedName>
</protein>
<dbReference type="EMBL" id="ABJB010943307">
    <property type="status" value="NOT_ANNOTATED_CDS"/>
    <property type="molecule type" value="Genomic_DNA"/>
</dbReference>
<feature type="non-terminal residue" evidence="2">
    <location>
        <position position="1"/>
    </location>
</feature>
<dbReference type="EMBL" id="ABJB011075619">
    <property type="status" value="NOT_ANNOTATED_CDS"/>
    <property type="molecule type" value="Genomic_DNA"/>
</dbReference>